<keyword evidence="3" id="KW-1185">Reference proteome</keyword>
<feature type="compositionally biased region" description="Acidic residues" evidence="1">
    <location>
        <begin position="168"/>
        <end position="184"/>
    </location>
</feature>
<organism evidence="2 3">
    <name type="scientific">Plakobranchus ocellatus</name>
    <dbReference type="NCBI Taxonomy" id="259542"/>
    <lineage>
        <taxon>Eukaryota</taxon>
        <taxon>Metazoa</taxon>
        <taxon>Spiralia</taxon>
        <taxon>Lophotrochozoa</taxon>
        <taxon>Mollusca</taxon>
        <taxon>Gastropoda</taxon>
        <taxon>Heterobranchia</taxon>
        <taxon>Euthyneura</taxon>
        <taxon>Panpulmonata</taxon>
        <taxon>Sacoglossa</taxon>
        <taxon>Placobranchoidea</taxon>
        <taxon>Plakobranchidae</taxon>
        <taxon>Plakobranchus</taxon>
    </lineage>
</organism>
<accession>A0AAV4DJ93</accession>
<feature type="region of interest" description="Disordered" evidence="1">
    <location>
        <begin position="1"/>
        <end position="63"/>
    </location>
</feature>
<evidence type="ECO:0000313" key="3">
    <source>
        <dbReference type="Proteomes" id="UP000735302"/>
    </source>
</evidence>
<evidence type="ECO:0000256" key="1">
    <source>
        <dbReference type="SAM" id="MobiDB-lite"/>
    </source>
</evidence>
<dbReference type="AlphaFoldDB" id="A0AAV4DJ93"/>
<reference evidence="2 3" key="1">
    <citation type="journal article" date="2021" name="Elife">
        <title>Chloroplast acquisition without the gene transfer in kleptoplastic sea slugs, Plakobranchus ocellatus.</title>
        <authorList>
            <person name="Maeda T."/>
            <person name="Takahashi S."/>
            <person name="Yoshida T."/>
            <person name="Shimamura S."/>
            <person name="Takaki Y."/>
            <person name="Nagai Y."/>
            <person name="Toyoda A."/>
            <person name="Suzuki Y."/>
            <person name="Arimoto A."/>
            <person name="Ishii H."/>
            <person name="Satoh N."/>
            <person name="Nishiyama T."/>
            <person name="Hasebe M."/>
            <person name="Maruyama T."/>
            <person name="Minagawa J."/>
            <person name="Obokata J."/>
            <person name="Shigenobu S."/>
        </authorList>
    </citation>
    <scope>NUCLEOTIDE SEQUENCE [LARGE SCALE GENOMIC DNA]</scope>
</reference>
<evidence type="ECO:0000313" key="2">
    <source>
        <dbReference type="EMBL" id="GFO44123.1"/>
    </source>
</evidence>
<comment type="caution">
    <text evidence="2">The sequence shown here is derived from an EMBL/GenBank/DDBJ whole genome shotgun (WGS) entry which is preliminary data.</text>
</comment>
<feature type="region of interest" description="Disordered" evidence="1">
    <location>
        <begin position="163"/>
        <end position="184"/>
    </location>
</feature>
<dbReference type="Proteomes" id="UP000735302">
    <property type="component" value="Unassembled WGS sequence"/>
</dbReference>
<gene>
    <name evidence="2" type="ORF">PoB_007062800</name>
</gene>
<sequence>MLGRFCDAAPRGSGVRRSYLTMSDSPNAMKRASPALGKKTPSTPSQSSRHPPPPSQETKTPCMQGVGDRLRQQGFSEKATEVTLESWRPDTKKVYASYIAEWRRTVFDIFLPTFSPAHTHHPIHPIDKNKIEDKAALDTFDATPGLSTNRHENPFVPRHIESHQYGAGDEDNDHVDHEEYDGGDDGTSNALSDHFNSNASSPLPYLKFCTPNSFSVLLIHDYDADTETEASDDGQIYGIQPRYVNAVTAVSVMSQKKKGKTKRMVENTDRRPDHMPMQSTIPSTSRSVIDASSSTLSKSCQSNVSSDNLNNLLPSDDQETECY</sequence>
<feature type="compositionally biased region" description="Low complexity" evidence="1">
    <location>
        <begin position="305"/>
        <end position="315"/>
    </location>
</feature>
<feature type="compositionally biased region" description="Polar residues" evidence="1">
    <location>
        <begin position="277"/>
        <end position="304"/>
    </location>
</feature>
<dbReference type="EMBL" id="BLXT01007928">
    <property type="protein sequence ID" value="GFO44123.1"/>
    <property type="molecule type" value="Genomic_DNA"/>
</dbReference>
<feature type="region of interest" description="Disordered" evidence="1">
    <location>
        <begin position="255"/>
        <end position="323"/>
    </location>
</feature>
<proteinExistence type="predicted"/>
<name>A0AAV4DJ93_9GAST</name>
<feature type="compositionally biased region" description="Basic and acidic residues" evidence="1">
    <location>
        <begin position="263"/>
        <end position="274"/>
    </location>
</feature>
<protein>
    <submittedName>
        <fullName evidence="2">Uncharacterized protein</fullName>
    </submittedName>
</protein>